<dbReference type="GO" id="GO:0046983">
    <property type="term" value="F:protein dimerization activity"/>
    <property type="evidence" value="ECO:0007669"/>
    <property type="project" value="InterPro"/>
</dbReference>
<dbReference type="PANTHER" id="PTHR24421">
    <property type="entry name" value="NITRATE/NITRITE SENSOR PROTEIN NARX-RELATED"/>
    <property type="match status" value="1"/>
</dbReference>
<evidence type="ECO:0000256" key="15">
    <source>
        <dbReference type="ARBA" id="ARBA00023012"/>
    </source>
</evidence>
<dbReference type="GO" id="GO:0005737">
    <property type="term" value="C:cytoplasm"/>
    <property type="evidence" value="ECO:0007669"/>
    <property type="project" value="UniProtKB-SubCell"/>
</dbReference>
<feature type="repeat" description="TPR" evidence="19">
    <location>
        <begin position="160"/>
        <end position="193"/>
    </location>
</feature>
<dbReference type="Proteomes" id="UP000659388">
    <property type="component" value="Unassembled WGS sequence"/>
</dbReference>
<dbReference type="RefSeq" id="WP_202245702.1">
    <property type="nucleotide sequence ID" value="NZ_JAESIY010000009.1"/>
</dbReference>
<dbReference type="GO" id="GO:0000155">
    <property type="term" value="F:phosphorelay sensor kinase activity"/>
    <property type="evidence" value="ECO:0007669"/>
    <property type="project" value="InterPro"/>
</dbReference>
<feature type="repeat" description="TPR" evidence="19">
    <location>
        <begin position="280"/>
        <end position="313"/>
    </location>
</feature>
<feature type="transmembrane region" description="Helical" evidence="21">
    <location>
        <begin position="405"/>
        <end position="424"/>
    </location>
</feature>
<comment type="catalytic activity">
    <reaction evidence="1">
        <text>ATP + protein L-histidine = ADP + protein N-phospho-L-histidine.</text>
        <dbReference type="EC" id="2.7.13.3"/>
    </reaction>
</comment>
<keyword evidence="21" id="KW-1133">Transmembrane helix</keyword>
<dbReference type="InterPro" id="IPR005467">
    <property type="entry name" value="His_kinase_dom"/>
</dbReference>
<protein>
    <recommendedName>
        <fullName evidence="5">Oxygen sensor histidine kinase NreB</fullName>
        <ecNumber evidence="4">2.7.13.3</ecNumber>
    </recommendedName>
    <alternativeName>
        <fullName evidence="18">Nitrogen regulation protein B</fullName>
    </alternativeName>
</protein>
<dbReference type="PANTHER" id="PTHR24421:SF10">
    <property type="entry name" value="NITRATE_NITRITE SENSOR PROTEIN NARQ"/>
    <property type="match status" value="1"/>
</dbReference>
<dbReference type="SMART" id="SM00387">
    <property type="entry name" value="HATPase_c"/>
    <property type="match status" value="1"/>
</dbReference>
<evidence type="ECO:0000256" key="6">
    <source>
        <dbReference type="ARBA" id="ARBA00022485"/>
    </source>
</evidence>
<dbReference type="Gene3D" id="3.30.565.10">
    <property type="entry name" value="Histidine kinase-like ATPase, C-terminal domain"/>
    <property type="match status" value="1"/>
</dbReference>
<keyword evidence="20" id="KW-0175">Coiled coil</keyword>
<evidence type="ECO:0000256" key="13">
    <source>
        <dbReference type="ARBA" id="ARBA00022840"/>
    </source>
</evidence>
<keyword evidence="19" id="KW-0802">TPR repeat</keyword>
<dbReference type="InterPro" id="IPR050482">
    <property type="entry name" value="Sensor_HK_TwoCompSys"/>
</dbReference>
<keyword evidence="6" id="KW-0004">4Fe-4S</keyword>
<dbReference type="Pfam" id="PF13181">
    <property type="entry name" value="TPR_8"/>
    <property type="match status" value="1"/>
</dbReference>
<evidence type="ECO:0000256" key="18">
    <source>
        <dbReference type="ARBA" id="ARBA00030800"/>
    </source>
</evidence>
<keyword evidence="10" id="KW-0479">Metal-binding</keyword>
<dbReference type="EC" id="2.7.13.3" evidence="4"/>
<dbReference type="GO" id="GO:0046872">
    <property type="term" value="F:metal ion binding"/>
    <property type="evidence" value="ECO:0007669"/>
    <property type="project" value="UniProtKB-KW"/>
</dbReference>
<comment type="caution">
    <text evidence="24">The sequence shown here is derived from an EMBL/GenBank/DDBJ whole genome shotgun (WGS) entry which is preliminary data.</text>
</comment>
<sequence length="664" mass="76021">MRRVNLFIKKGLLGLFFALASYQTLLGQSASAEPDSIVFKLDSLLQEYRNYSETEPVKAKASVEKLIELSSKHNRVIYEARGHYFLCYIFEAEGQNEAAVKEGKLAEQKIKEAKMDRGLSAVYNLLAIAYHNLGDNVSAMNHYVKCLDMAKEEDNRIEAGHAYGNIANLYIEQEQYERAKENLQRAYEAYQESNYPDGIVATLFTMANILKNQEDNHKARDYYEQIIDYSKKSNNLIQEANARINLGQLLLSEKKYKEALPVLKQTYQLLKKLGFVSDQALVLNDLGVACKNLGMTQQAIDYYNLALEIDKTESINDAVYINLSDLYAKQKSYKKAFDQLSKSYTLKDSLNSIEKDKHLAELQQKYETQLKEAQIKILEKEKSLQEAKLLQSESEVARQKQLRNAFIIGFVMVLITLILLRYFYVQRIKVQKQLASEKEENARHKINELIKDYRLDSIKKYNEGQQQERKRIAREIHDGLGSDLASLKMSFEHYMSKQNGNNALQKMLYTIQSIYKDLRSISHQLHPPAFSDHGFCDFLNQLLADKTNDGNIKMKALCFPEEEIDALSDRILAEVYRIIQELITNIIKHAEATNSEIQVTKHEDYVNIVVSDNGKGMPKEKNSGIGLRNIKERLEYLGGQIDIDSSGNGTTININIPLSLEATK</sequence>
<keyword evidence="22" id="KW-0732">Signal</keyword>
<dbReference type="CDD" id="cd16917">
    <property type="entry name" value="HATPase_UhpB-NarQ-NarX-like"/>
    <property type="match status" value="1"/>
</dbReference>
<dbReference type="PRINTS" id="PR00344">
    <property type="entry name" value="BCTRLSENSOR"/>
</dbReference>
<dbReference type="Gene3D" id="1.20.5.1930">
    <property type="match status" value="1"/>
</dbReference>
<dbReference type="GO" id="GO:0051539">
    <property type="term" value="F:4 iron, 4 sulfur cluster binding"/>
    <property type="evidence" value="ECO:0007669"/>
    <property type="project" value="UniProtKB-KW"/>
</dbReference>
<evidence type="ECO:0000256" key="22">
    <source>
        <dbReference type="SAM" id="SignalP"/>
    </source>
</evidence>
<evidence type="ECO:0000313" key="25">
    <source>
        <dbReference type="Proteomes" id="UP000659388"/>
    </source>
</evidence>
<evidence type="ECO:0000256" key="4">
    <source>
        <dbReference type="ARBA" id="ARBA00012438"/>
    </source>
</evidence>
<dbReference type="EMBL" id="JAESIY010000009">
    <property type="protein sequence ID" value="MBL3657920.1"/>
    <property type="molecule type" value="Genomic_DNA"/>
</dbReference>
<evidence type="ECO:0000256" key="21">
    <source>
        <dbReference type="SAM" id="Phobius"/>
    </source>
</evidence>
<keyword evidence="25" id="KW-1185">Reference proteome</keyword>
<evidence type="ECO:0000256" key="19">
    <source>
        <dbReference type="PROSITE-ProRule" id="PRU00339"/>
    </source>
</evidence>
<dbReference type="Pfam" id="PF02518">
    <property type="entry name" value="HATPase_c"/>
    <property type="match status" value="1"/>
</dbReference>
<feature type="signal peptide" evidence="22">
    <location>
        <begin position="1"/>
        <end position="20"/>
    </location>
</feature>
<evidence type="ECO:0000256" key="1">
    <source>
        <dbReference type="ARBA" id="ARBA00000085"/>
    </source>
</evidence>
<keyword evidence="13" id="KW-0067">ATP-binding</keyword>
<accession>A0A937F916</accession>
<name>A0A937F916_9BACT</name>
<dbReference type="GO" id="GO:0016020">
    <property type="term" value="C:membrane"/>
    <property type="evidence" value="ECO:0007669"/>
    <property type="project" value="InterPro"/>
</dbReference>
<evidence type="ECO:0000259" key="23">
    <source>
        <dbReference type="PROSITE" id="PS50109"/>
    </source>
</evidence>
<dbReference type="SMART" id="SM00028">
    <property type="entry name" value="TPR"/>
    <property type="match status" value="6"/>
</dbReference>
<feature type="domain" description="Histidine kinase" evidence="23">
    <location>
        <begin position="574"/>
        <end position="660"/>
    </location>
</feature>
<evidence type="ECO:0000256" key="14">
    <source>
        <dbReference type="ARBA" id="ARBA00023004"/>
    </source>
</evidence>
<evidence type="ECO:0000313" key="24">
    <source>
        <dbReference type="EMBL" id="MBL3657920.1"/>
    </source>
</evidence>
<organism evidence="24 25">
    <name type="scientific">Fulvivirga sediminis</name>
    <dbReference type="NCBI Taxonomy" id="2803949"/>
    <lineage>
        <taxon>Bacteria</taxon>
        <taxon>Pseudomonadati</taxon>
        <taxon>Bacteroidota</taxon>
        <taxon>Cytophagia</taxon>
        <taxon>Cytophagales</taxon>
        <taxon>Fulvivirgaceae</taxon>
        <taxon>Fulvivirga</taxon>
    </lineage>
</organism>
<evidence type="ECO:0000256" key="12">
    <source>
        <dbReference type="ARBA" id="ARBA00022777"/>
    </source>
</evidence>
<proteinExistence type="predicted"/>
<keyword evidence="12" id="KW-0418">Kinase</keyword>
<keyword evidence="8" id="KW-0597">Phosphoprotein</keyword>
<evidence type="ECO:0000256" key="16">
    <source>
        <dbReference type="ARBA" id="ARBA00023014"/>
    </source>
</evidence>
<keyword evidence="15" id="KW-0902">Two-component regulatory system</keyword>
<dbReference type="InterPro" id="IPR011990">
    <property type="entry name" value="TPR-like_helical_dom_sf"/>
</dbReference>
<evidence type="ECO:0000256" key="17">
    <source>
        <dbReference type="ARBA" id="ARBA00024827"/>
    </source>
</evidence>
<evidence type="ECO:0000256" key="7">
    <source>
        <dbReference type="ARBA" id="ARBA00022490"/>
    </source>
</evidence>
<keyword evidence="16" id="KW-0411">Iron-sulfur</keyword>
<comment type="subcellular location">
    <subcellularLocation>
        <location evidence="3">Cytoplasm</location>
    </subcellularLocation>
</comment>
<evidence type="ECO:0000256" key="3">
    <source>
        <dbReference type="ARBA" id="ARBA00004496"/>
    </source>
</evidence>
<keyword evidence="14" id="KW-0408">Iron</keyword>
<dbReference type="AlphaFoldDB" id="A0A937F916"/>
<evidence type="ECO:0000256" key="2">
    <source>
        <dbReference type="ARBA" id="ARBA00001966"/>
    </source>
</evidence>
<dbReference type="Pfam" id="PF07730">
    <property type="entry name" value="HisKA_3"/>
    <property type="match status" value="1"/>
</dbReference>
<dbReference type="SUPFAM" id="SSF55874">
    <property type="entry name" value="ATPase domain of HSP90 chaperone/DNA topoisomerase II/histidine kinase"/>
    <property type="match status" value="1"/>
</dbReference>
<dbReference type="Pfam" id="PF13424">
    <property type="entry name" value="TPR_12"/>
    <property type="match status" value="2"/>
</dbReference>
<feature type="coiled-coil region" evidence="20">
    <location>
        <begin position="363"/>
        <end position="395"/>
    </location>
</feature>
<keyword evidence="11" id="KW-0547">Nucleotide-binding</keyword>
<feature type="chain" id="PRO_5037757390" description="Oxygen sensor histidine kinase NreB" evidence="22">
    <location>
        <begin position="21"/>
        <end position="664"/>
    </location>
</feature>
<keyword evidence="21" id="KW-0812">Transmembrane</keyword>
<dbReference type="InterPro" id="IPR036890">
    <property type="entry name" value="HATPase_C_sf"/>
</dbReference>
<keyword evidence="9" id="KW-0808">Transferase</keyword>
<dbReference type="PROSITE" id="PS50109">
    <property type="entry name" value="HIS_KIN"/>
    <property type="match status" value="1"/>
</dbReference>
<feature type="coiled-coil region" evidence="20">
    <location>
        <begin position="166"/>
        <end position="193"/>
    </location>
</feature>
<evidence type="ECO:0000256" key="10">
    <source>
        <dbReference type="ARBA" id="ARBA00022723"/>
    </source>
</evidence>
<dbReference type="PROSITE" id="PS50005">
    <property type="entry name" value="TPR"/>
    <property type="match status" value="2"/>
</dbReference>
<keyword evidence="21" id="KW-0472">Membrane</keyword>
<dbReference type="GO" id="GO:0005524">
    <property type="term" value="F:ATP binding"/>
    <property type="evidence" value="ECO:0007669"/>
    <property type="project" value="UniProtKB-KW"/>
</dbReference>
<evidence type="ECO:0000256" key="9">
    <source>
        <dbReference type="ARBA" id="ARBA00022679"/>
    </source>
</evidence>
<evidence type="ECO:0000256" key="5">
    <source>
        <dbReference type="ARBA" id="ARBA00017322"/>
    </source>
</evidence>
<keyword evidence="7" id="KW-0963">Cytoplasm</keyword>
<dbReference type="Gene3D" id="1.25.40.10">
    <property type="entry name" value="Tetratricopeptide repeat domain"/>
    <property type="match status" value="2"/>
</dbReference>
<dbReference type="InterPro" id="IPR004358">
    <property type="entry name" value="Sig_transdc_His_kin-like_C"/>
</dbReference>
<reference evidence="24" key="1">
    <citation type="submission" date="2021-01" db="EMBL/GenBank/DDBJ databases">
        <title>Fulvivirga kasyanovii gen. nov., sp nov., a novel member of the phylum Bacteroidetes isolated from seawater in a mussel farm.</title>
        <authorList>
            <person name="Zhao L.-H."/>
            <person name="Wang Z.-J."/>
        </authorList>
    </citation>
    <scope>NUCLEOTIDE SEQUENCE</scope>
    <source>
        <strain evidence="24">2943</strain>
    </source>
</reference>
<evidence type="ECO:0000256" key="20">
    <source>
        <dbReference type="SAM" id="Coils"/>
    </source>
</evidence>
<dbReference type="InterPro" id="IPR003594">
    <property type="entry name" value="HATPase_dom"/>
</dbReference>
<gene>
    <name evidence="24" type="ORF">JL102_17345</name>
</gene>
<dbReference type="InterPro" id="IPR011712">
    <property type="entry name" value="Sig_transdc_His_kin_sub3_dim/P"/>
</dbReference>
<comment type="cofactor">
    <cofactor evidence="2">
        <name>[4Fe-4S] cluster</name>
        <dbReference type="ChEBI" id="CHEBI:49883"/>
    </cofactor>
</comment>
<dbReference type="SUPFAM" id="SSF48452">
    <property type="entry name" value="TPR-like"/>
    <property type="match status" value="2"/>
</dbReference>
<comment type="function">
    <text evidence="17">Member of the two-component regulatory system NreB/NreC involved in the control of dissimilatory nitrate/nitrite reduction in response to oxygen. NreB functions as a direct oxygen sensor histidine kinase which is autophosphorylated, in the absence of oxygen, probably at the conserved histidine residue, and transfers its phosphate group probably to a conserved aspartate residue of NreC. NreB/NreC activates the expression of the nitrate (narGHJI) and nitrite (nir) reductase operons, as well as the putative nitrate transporter gene narT.</text>
</comment>
<evidence type="ECO:0000256" key="11">
    <source>
        <dbReference type="ARBA" id="ARBA00022741"/>
    </source>
</evidence>
<dbReference type="InterPro" id="IPR019734">
    <property type="entry name" value="TPR_rpt"/>
</dbReference>
<evidence type="ECO:0000256" key="8">
    <source>
        <dbReference type="ARBA" id="ARBA00022553"/>
    </source>
</evidence>